<protein>
    <submittedName>
        <fullName evidence="1">Uncharacterized protein</fullName>
    </submittedName>
</protein>
<name>A0A143PF48_LUTPR</name>
<keyword evidence="2" id="KW-1185">Reference proteome</keyword>
<gene>
    <name evidence="1" type="ORF">LuPra_00308</name>
</gene>
<dbReference type="Proteomes" id="UP000076079">
    <property type="component" value="Chromosome"/>
</dbReference>
<accession>A0A143PF48</accession>
<dbReference type="AlphaFoldDB" id="A0A143PF48"/>
<reference evidence="2" key="2">
    <citation type="submission" date="2016-04" db="EMBL/GenBank/DDBJ databases">
        <title>First Complete Genome Sequence of a Subdivision 6 Acidobacterium.</title>
        <authorList>
            <person name="Huang S."/>
            <person name="Vieira S."/>
            <person name="Bunk B."/>
            <person name="Riedel T."/>
            <person name="Sproeer C."/>
            <person name="Overmann J."/>
        </authorList>
    </citation>
    <scope>NUCLEOTIDE SEQUENCE [LARGE SCALE GENOMIC DNA]</scope>
    <source>
        <strain evidence="2">DSM 100886 HEG_-6_39</strain>
    </source>
</reference>
<reference evidence="1 2" key="1">
    <citation type="journal article" date="2016" name="Genome Announc.">
        <title>First Complete Genome Sequence of a Subdivision 6 Acidobacterium Strain.</title>
        <authorList>
            <person name="Huang S."/>
            <person name="Vieira S."/>
            <person name="Bunk B."/>
            <person name="Riedel T."/>
            <person name="Sproer C."/>
            <person name="Overmann J."/>
        </authorList>
    </citation>
    <scope>NUCLEOTIDE SEQUENCE [LARGE SCALE GENOMIC DNA]</scope>
    <source>
        <strain evidence="2">DSM 100886 HEG_-6_39</strain>
    </source>
</reference>
<organism evidence="1 2">
    <name type="scientific">Luteitalea pratensis</name>
    <dbReference type="NCBI Taxonomy" id="1855912"/>
    <lineage>
        <taxon>Bacteria</taxon>
        <taxon>Pseudomonadati</taxon>
        <taxon>Acidobacteriota</taxon>
        <taxon>Vicinamibacteria</taxon>
        <taxon>Vicinamibacterales</taxon>
        <taxon>Vicinamibacteraceae</taxon>
        <taxon>Luteitalea</taxon>
    </lineage>
</organism>
<evidence type="ECO:0000313" key="2">
    <source>
        <dbReference type="Proteomes" id="UP000076079"/>
    </source>
</evidence>
<dbReference type="STRING" id="1855912.LuPra_00308"/>
<dbReference type="EMBL" id="CP015136">
    <property type="protein sequence ID" value="AMY07141.1"/>
    <property type="molecule type" value="Genomic_DNA"/>
</dbReference>
<dbReference type="KEGG" id="abac:LuPra_00308"/>
<sequence>MWLEAQGDWAAAHATVQDLETPAAAWVHAYLHRREGDQSNARYWYTRADRPVAKGSFEEEWLAIVTELLAA</sequence>
<evidence type="ECO:0000313" key="1">
    <source>
        <dbReference type="EMBL" id="AMY07141.1"/>
    </source>
</evidence>
<proteinExistence type="predicted"/>